<keyword evidence="2 3" id="KW-0472">Membrane</keyword>
<dbReference type="InterPro" id="IPR036737">
    <property type="entry name" value="OmpA-like_sf"/>
</dbReference>
<evidence type="ECO:0000256" key="3">
    <source>
        <dbReference type="PROSITE-ProRule" id="PRU00473"/>
    </source>
</evidence>
<dbReference type="InterPro" id="IPR006664">
    <property type="entry name" value="OMP_bac"/>
</dbReference>
<gene>
    <name evidence="6" type="ORF">ACFPM8_00600</name>
</gene>
<dbReference type="InterPro" id="IPR006665">
    <property type="entry name" value="OmpA-like"/>
</dbReference>
<keyword evidence="4" id="KW-1133">Transmembrane helix</keyword>
<dbReference type="Gene3D" id="3.30.1330.60">
    <property type="entry name" value="OmpA-like domain"/>
    <property type="match status" value="1"/>
</dbReference>
<dbReference type="PROSITE" id="PS51123">
    <property type="entry name" value="OMPA_2"/>
    <property type="match status" value="1"/>
</dbReference>
<evidence type="ECO:0000313" key="7">
    <source>
        <dbReference type="Proteomes" id="UP001596045"/>
    </source>
</evidence>
<proteinExistence type="predicted"/>
<dbReference type="PANTHER" id="PTHR30329">
    <property type="entry name" value="STATOR ELEMENT OF FLAGELLAR MOTOR COMPLEX"/>
    <property type="match status" value="1"/>
</dbReference>
<dbReference type="RefSeq" id="WP_378993893.1">
    <property type="nucleotide sequence ID" value="NZ_JBHSMT010000004.1"/>
</dbReference>
<feature type="transmembrane region" description="Helical" evidence="4">
    <location>
        <begin position="37"/>
        <end position="53"/>
    </location>
</feature>
<dbReference type="Pfam" id="PF00691">
    <property type="entry name" value="OmpA"/>
    <property type="match status" value="1"/>
</dbReference>
<feature type="transmembrane region" description="Helical" evidence="4">
    <location>
        <begin position="12"/>
        <end position="31"/>
    </location>
</feature>
<keyword evidence="4" id="KW-0812">Transmembrane</keyword>
<dbReference type="InterPro" id="IPR050330">
    <property type="entry name" value="Bact_OuterMem_StrucFunc"/>
</dbReference>
<dbReference type="CDD" id="cd07185">
    <property type="entry name" value="OmpA_C-like"/>
    <property type="match status" value="1"/>
</dbReference>
<reference evidence="7" key="1">
    <citation type="journal article" date="2019" name="Int. J. Syst. Evol. Microbiol.">
        <title>The Global Catalogue of Microorganisms (GCM) 10K type strain sequencing project: providing services to taxonomists for standard genome sequencing and annotation.</title>
        <authorList>
            <consortium name="The Broad Institute Genomics Platform"/>
            <consortium name="The Broad Institute Genome Sequencing Center for Infectious Disease"/>
            <person name="Wu L."/>
            <person name="Ma J."/>
        </authorList>
    </citation>
    <scope>NUCLEOTIDE SEQUENCE [LARGE SCALE GENOMIC DNA]</scope>
    <source>
        <strain evidence="7">JCM 17066</strain>
    </source>
</reference>
<evidence type="ECO:0000256" key="2">
    <source>
        <dbReference type="ARBA" id="ARBA00023136"/>
    </source>
</evidence>
<sequence>MNVRPSYPLPALLLWAAFLSIGLVLFCLPLTASAQWSTTVAILLITVLAWFAIRRKSATATHISNSGAVSIAPQLPVILVIGPHASALFAHSGQPSSIRQHADAIWLHVDNPAQLSQAIASLHATRQRYPQAALLPLMPDCGRDDAVLRGEFAQWQRALADITHHPDCTLPCYVAIYAQLAGQRGLYASTTATWLGETANPDDIQRGKRDLRRSMQAIRQRLERSTLSASRPLDAGRNTLGLALLDWLHDSALATTLTALTATAPLVPAGVMLADVALAPNRSGAWSRWLAARSGLQLPVGTTSAEALPLPAFLPSQSSEPAAPSASPWWRAACHALWLSLLALCLALLSSAWNNQQLIQRLTDNLERYWATSDAQSDAKRAAMRTLLQDRSALQEYAQLGVPVRLSWGLYRGTALLPVLDGAIASYRPPELTSVTLDSVLLFETGKTALRDGAAQALQQALMLIQRNQKKNVLIAGHTDNIGSPDSNVALSEARARAVRDWFVKKSDLPVTHFAIQGYGDSRPLVGNDREDGRARNRRVEISLIPDPGAH</sequence>
<evidence type="ECO:0000256" key="4">
    <source>
        <dbReference type="SAM" id="Phobius"/>
    </source>
</evidence>
<dbReference type="Proteomes" id="UP001596045">
    <property type="component" value="Unassembled WGS sequence"/>
</dbReference>
<dbReference type="PANTHER" id="PTHR30329:SF20">
    <property type="entry name" value="EXPORTED PROTEIN"/>
    <property type="match status" value="1"/>
</dbReference>
<protein>
    <submittedName>
        <fullName evidence="6">OmpA family protein</fullName>
    </submittedName>
</protein>
<dbReference type="SUPFAM" id="SSF103088">
    <property type="entry name" value="OmpA-like"/>
    <property type="match status" value="1"/>
</dbReference>
<comment type="caution">
    <text evidence="6">The sequence shown here is derived from an EMBL/GenBank/DDBJ whole genome shotgun (WGS) entry which is preliminary data.</text>
</comment>
<evidence type="ECO:0000313" key="6">
    <source>
        <dbReference type="EMBL" id="MFC5472447.1"/>
    </source>
</evidence>
<name>A0ABW0M695_9BURK</name>
<dbReference type="EMBL" id="JBHSMT010000004">
    <property type="protein sequence ID" value="MFC5472447.1"/>
    <property type="molecule type" value="Genomic_DNA"/>
</dbReference>
<dbReference type="PRINTS" id="PR01021">
    <property type="entry name" value="OMPADOMAIN"/>
</dbReference>
<evidence type="ECO:0000256" key="1">
    <source>
        <dbReference type="ARBA" id="ARBA00004442"/>
    </source>
</evidence>
<keyword evidence="7" id="KW-1185">Reference proteome</keyword>
<accession>A0ABW0M695</accession>
<organism evidence="6 7">
    <name type="scientific">Paraherbaspirillum soli</name>
    <dbReference type="NCBI Taxonomy" id="631222"/>
    <lineage>
        <taxon>Bacteria</taxon>
        <taxon>Pseudomonadati</taxon>
        <taxon>Pseudomonadota</taxon>
        <taxon>Betaproteobacteria</taxon>
        <taxon>Burkholderiales</taxon>
        <taxon>Oxalobacteraceae</taxon>
        <taxon>Paraherbaspirillum</taxon>
    </lineage>
</organism>
<feature type="domain" description="OmpA-like" evidence="5">
    <location>
        <begin position="430"/>
        <end position="548"/>
    </location>
</feature>
<comment type="subcellular location">
    <subcellularLocation>
        <location evidence="1">Cell outer membrane</location>
    </subcellularLocation>
</comment>
<evidence type="ECO:0000259" key="5">
    <source>
        <dbReference type="PROSITE" id="PS51123"/>
    </source>
</evidence>